<dbReference type="PANTHER" id="PTHR45588">
    <property type="entry name" value="TPR DOMAIN-CONTAINING PROTEIN"/>
    <property type="match status" value="1"/>
</dbReference>
<evidence type="ECO:0000313" key="2">
    <source>
        <dbReference type="Proteomes" id="UP000234275"/>
    </source>
</evidence>
<dbReference type="VEuPathDB" id="FungiDB:P170DRAFT_441311"/>
<dbReference type="RefSeq" id="XP_024699168.1">
    <property type="nucleotide sequence ID" value="XM_024850285.1"/>
</dbReference>
<organism evidence="1 2">
    <name type="scientific">Aspergillus steynii IBT 23096</name>
    <dbReference type="NCBI Taxonomy" id="1392250"/>
    <lineage>
        <taxon>Eukaryota</taxon>
        <taxon>Fungi</taxon>
        <taxon>Dikarya</taxon>
        <taxon>Ascomycota</taxon>
        <taxon>Pezizomycotina</taxon>
        <taxon>Eurotiomycetes</taxon>
        <taxon>Eurotiomycetidae</taxon>
        <taxon>Eurotiales</taxon>
        <taxon>Aspergillaceae</taxon>
        <taxon>Aspergillus</taxon>
        <taxon>Aspergillus subgen. Circumdati</taxon>
    </lineage>
</organism>
<dbReference type="AlphaFoldDB" id="A0A2I2FTB7"/>
<protein>
    <recommendedName>
        <fullName evidence="3">TPR domain protein</fullName>
    </recommendedName>
</protein>
<accession>A0A2I2FTB7</accession>
<dbReference type="InterPro" id="IPR011990">
    <property type="entry name" value="TPR-like_helical_dom_sf"/>
</dbReference>
<reference evidence="1 2" key="1">
    <citation type="submission" date="2016-12" db="EMBL/GenBank/DDBJ databases">
        <title>The genomes of Aspergillus section Nigri reveals drivers in fungal speciation.</title>
        <authorList>
            <consortium name="DOE Joint Genome Institute"/>
            <person name="Vesth T.C."/>
            <person name="Nybo J."/>
            <person name="Theobald S."/>
            <person name="Brandl J."/>
            <person name="Frisvad J.C."/>
            <person name="Nielsen K.F."/>
            <person name="Lyhne E.K."/>
            <person name="Kogle M.E."/>
            <person name="Kuo A."/>
            <person name="Riley R."/>
            <person name="Clum A."/>
            <person name="Nolan M."/>
            <person name="Lipzen A."/>
            <person name="Salamov A."/>
            <person name="Henrissat B."/>
            <person name="Wiebenga A."/>
            <person name="De Vries R.P."/>
            <person name="Grigoriev I.V."/>
            <person name="Mortensen U.H."/>
            <person name="Andersen M.R."/>
            <person name="Baker S.E."/>
        </authorList>
    </citation>
    <scope>NUCLEOTIDE SEQUENCE [LARGE SCALE GENOMIC DNA]</scope>
    <source>
        <strain evidence="1 2">IBT 23096</strain>
    </source>
</reference>
<evidence type="ECO:0000313" key="1">
    <source>
        <dbReference type="EMBL" id="PLB43866.1"/>
    </source>
</evidence>
<dbReference type="PANTHER" id="PTHR45588:SF1">
    <property type="entry name" value="WW DOMAIN-CONTAINING PROTEIN"/>
    <property type="match status" value="1"/>
</dbReference>
<sequence>MASEYLQATPVATSQAYYDLGSFRRKISTTSPEAQIWFNRGLTWAYGFNHQEAEACFQQVIAHDPTCVMGYWGVAFATGPNYNKQWAAFDEADLQYSVRKSYHVPRAGLVHIAAASPLEQSLLHAIQHRFPTDGVIEDYDATNRAYADAMRTVYHMHGEDDLDIAALFADALMNISPWGLYEASTGQPILSTPVLEVKEVLERSLQHPKAKFHPGLLHMYIHLMEMSSTPEAALVPADHLRDLIPDSGHLCHMPSHLDVLVGDYRRSIASNTKATLADDKFYAREGGQNFYSFYRLHDYHSLIYAVMLAGQSAVALDATDRMEATIPEALLRIESPPMANWMESFLSVRVHVLIRFGRWADLIALPLPTDPDLYCVTIATLHYGKAIAFAATNNIPDAEHHRELYRSAAARVPDSRIYFPNKIPDILKVASAMLDGELEYRRGNFDAAFAHLRAAILAEDSLLYSEPWAWMVPARHAYAALLLEQGRVSEAAEAYAEDLGLSETLVGAHRHPNNVWALHGYHECLVRLGRVAEARMVEPPLKVALAVADVDIRASCFCRLEKIGGCGGC</sequence>
<gene>
    <name evidence="1" type="ORF">P170DRAFT_441311</name>
</gene>
<name>A0A2I2FTB7_9EURO</name>
<dbReference type="SMART" id="SM00028">
    <property type="entry name" value="TPR"/>
    <property type="match status" value="2"/>
</dbReference>
<evidence type="ECO:0008006" key="3">
    <source>
        <dbReference type="Google" id="ProtNLM"/>
    </source>
</evidence>
<dbReference type="Proteomes" id="UP000234275">
    <property type="component" value="Unassembled WGS sequence"/>
</dbReference>
<dbReference type="EMBL" id="MSFO01000010">
    <property type="protein sequence ID" value="PLB43866.1"/>
    <property type="molecule type" value="Genomic_DNA"/>
</dbReference>
<dbReference type="SUPFAM" id="SSF48452">
    <property type="entry name" value="TPR-like"/>
    <property type="match status" value="1"/>
</dbReference>
<proteinExistence type="predicted"/>
<dbReference type="InterPro" id="IPR019734">
    <property type="entry name" value="TPR_rpt"/>
</dbReference>
<dbReference type="STRING" id="1392250.A0A2I2FTB7"/>
<comment type="caution">
    <text evidence="1">The sequence shown here is derived from an EMBL/GenBank/DDBJ whole genome shotgun (WGS) entry which is preliminary data.</text>
</comment>
<dbReference type="GeneID" id="36557984"/>
<dbReference type="OrthoDB" id="414774at2759"/>
<keyword evidence="2" id="KW-1185">Reference proteome</keyword>
<dbReference type="Gene3D" id="1.25.40.10">
    <property type="entry name" value="Tetratricopeptide repeat domain"/>
    <property type="match status" value="1"/>
</dbReference>